<name>A0AAV7G8M2_DENCH</name>
<comment type="cofactor">
    <cofactor evidence="10">
        <name>heme</name>
        <dbReference type="ChEBI" id="CHEBI:30413"/>
    </cofactor>
</comment>
<dbReference type="Pfam" id="PF00067">
    <property type="entry name" value="p450"/>
    <property type="match status" value="1"/>
</dbReference>
<gene>
    <name evidence="13" type="ORF">IEQ34_019161</name>
</gene>
<dbReference type="EMBL" id="JAGFBR010000017">
    <property type="protein sequence ID" value="KAH0451862.1"/>
    <property type="molecule type" value="Genomic_DNA"/>
</dbReference>
<evidence type="ECO:0000256" key="10">
    <source>
        <dbReference type="PIRSR" id="PIRSR602401-1"/>
    </source>
</evidence>
<evidence type="ECO:0000256" key="1">
    <source>
        <dbReference type="ARBA" id="ARBA00004167"/>
    </source>
</evidence>
<keyword evidence="7 10" id="KW-0408">Iron</keyword>
<dbReference type="InterPro" id="IPR051103">
    <property type="entry name" value="Plant_metabolite_P450s"/>
</dbReference>
<comment type="subcellular location">
    <subcellularLocation>
        <location evidence="1">Membrane</location>
        <topology evidence="1">Single-pass membrane protein</topology>
    </subcellularLocation>
</comment>
<dbReference type="PRINTS" id="PR00385">
    <property type="entry name" value="P450"/>
</dbReference>
<dbReference type="CDD" id="cd11075">
    <property type="entry name" value="CYP77_89"/>
    <property type="match status" value="1"/>
</dbReference>
<dbReference type="Proteomes" id="UP000775213">
    <property type="component" value="Unassembled WGS sequence"/>
</dbReference>
<feature type="binding site" description="axial binding residue" evidence="10">
    <location>
        <position position="448"/>
    </location>
    <ligand>
        <name>heme</name>
        <dbReference type="ChEBI" id="CHEBI:30413"/>
    </ligand>
    <ligandPart>
        <name>Fe</name>
        <dbReference type="ChEBI" id="CHEBI:18248"/>
    </ligandPart>
</feature>
<evidence type="ECO:0000256" key="12">
    <source>
        <dbReference type="SAM" id="SignalP"/>
    </source>
</evidence>
<evidence type="ECO:0000256" key="7">
    <source>
        <dbReference type="ARBA" id="ARBA00023004"/>
    </source>
</evidence>
<keyword evidence="12" id="KW-0732">Signal</keyword>
<evidence type="ECO:0000313" key="13">
    <source>
        <dbReference type="EMBL" id="KAH0451862.1"/>
    </source>
</evidence>
<keyword evidence="4 10" id="KW-0479">Metal-binding</keyword>
<evidence type="ECO:0000256" key="4">
    <source>
        <dbReference type="ARBA" id="ARBA00022723"/>
    </source>
</evidence>
<dbReference type="PRINTS" id="PR00463">
    <property type="entry name" value="EP450I"/>
</dbReference>
<keyword evidence="2 10" id="KW-0349">Heme</keyword>
<dbReference type="AlphaFoldDB" id="A0AAV7G8M2"/>
<feature type="signal peptide" evidence="12">
    <location>
        <begin position="1"/>
        <end position="18"/>
    </location>
</feature>
<keyword evidence="5" id="KW-1133">Transmembrane helix</keyword>
<dbReference type="InterPro" id="IPR001128">
    <property type="entry name" value="Cyt_P450"/>
</dbReference>
<dbReference type="FunFam" id="1.10.630.10:FF:000012">
    <property type="entry name" value="Cytochrome P450 family protein"/>
    <property type="match status" value="1"/>
</dbReference>
<protein>
    <recommendedName>
        <fullName evidence="15">Cytochrome P450</fullName>
    </recommendedName>
</protein>
<keyword evidence="8 11" id="KW-0503">Monooxygenase</keyword>
<evidence type="ECO:0000256" key="9">
    <source>
        <dbReference type="ARBA" id="ARBA00023136"/>
    </source>
</evidence>
<proteinExistence type="inferred from homology"/>
<evidence type="ECO:0000313" key="14">
    <source>
        <dbReference type="Proteomes" id="UP000775213"/>
    </source>
</evidence>
<organism evidence="13 14">
    <name type="scientific">Dendrobium chrysotoxum</name>
    <name type="common">Orchid</name>
    <dbReference type="NCBI Taxonomy" id="161865"/>
    <lineage>
        <taxon>Eukaryota</taxon>
        <taxon>Viridiplantae</taxon>
        <taxon>Streptophyta</taxon>
        <taxon>Embryophyta</taxon>
        <taxon>Tracheophyta</taxon>
        <taxon>Spermatophyta</taxon>
        <taxon>Magnoliopsida</taxon>
        <taxon>Liliopsida</taxon>
        <taxon>Asparagales</taxon>
        <taxon>Orchidaceae</taxon>
        <taxon>Epidendroideae</taxon>
        <taxon>Malaxideae</taxon>
        <taxon>Dendrobiinae</taxon>
        <taxon>Dendrobium</taxon>
    </lineage>
</organism>
<keyword evidence="6 11" id="KW-0560">Oxidoreductase</keyword>
<dbReference type="InterPro" id="IPR036396">
    <property type="entry name" value="Cyt_P450_sf"/>
</dbReference>
<dbReference type="GO" id="GO:0016709">
    <property type="term" value="F:oxidoreductase activity, acting on paired donors, with incorporation or reduction of molecular oxygen, NAD(P)H as one donor, and incorporation of one atom of oxygen"/>
    <property type="evidence" value="ECO:0007669"/>
    <property type="project" value="TreeGrafter"/>
</dbReference>
<keyword evidence="14" id="KW-1185">Reference proteome</keyword>
<keyword evidence="9" id="KW-0472">Membrane</keyword>
<comment type="similarity">
    <text evidence="11">Belongs to the cytochrome P450 family.</text>
</comment>
<evidence type="ECO:0000256" key="11">
    <source>
        <dbReference type="RuleBase" id="RU000461"/>
    </source>
</evidence>
<dbReference type="GO" id="GO:0005506">
    <property type="term" value="F:iron ion binding"/>
    <property type="evidence" value="ECO:0007669"/>
    <property type="project" value="InterPro"/>
</dbReference>
<dbReference type="InterPro" id="IPR017972">
    <property type="entry name" value="Cyt_P450_CS"/>
</dbReference>
<dbReference type="InterPro" id="IPR002401">
    <property type="entry name" value="Cyt_P450_E_grp-I"/>
</dbReference>
<evidence type="ECO:0008006" key="15">
    <source>
        <dbReference type="Google" id="ProtNLM"/>
    </source>
</evidence>
<dbReference type="PANTHER" id="PTHR24298">
    <property type="entry name" value="FLAVONOID 3'-MONOOXYGENASE-RELATED"/>
    <property type="match status" value="1"/>
</dbReference>
<evidence type="ECO:0000256" key="6">
    <source>
        <dbReference type="ARBA" id="ARBA00023002"/>
    </source>
</evidence>
<dbReference type="SUPFAM" id="SSF48264">
    <property type="entry name" value="Cytochrome P450"/>
    <property type="match status" value="1"/>
</dbReference>
<comment type="caution">
    <text evidence="13">The sequence shown here is derived from an EMBL/GenBank/DDBJ whole genome shotgun (WGS) entry which is preliminary data.</text>
</comment>
<evidence type="ECO:0000256" key="5">
    <source>
        <dbReference type="ARBA" id="ARBA00022989"/>
    </source>
</evidence>
<dbReference type="GO" id="GO:0016020">
    <property type="term" value="C:membrane"/>
    <property type="evidence" value="ECO:0007669"/>
    <property type="project" value="UniProtKB-SubCell"/>
</dbReference>
<keyword evidence="3" id="KW-0812">Transmembrane</keyword>
<evidence type="ECO:0000256" key="2">
    <source>
        <dbReference type="ARBA" id="ARBA00022617"/>
    </source>
</evidence>
<dbReference type="PANTHER" id="PTHR24298:SF54">
    <property type="entry name" value="CYTOCHROME P450 LIKE PROTEIN"/>
    <property type="match status" value="1"/>
</dbReference>
<dbReference type="PROSITE" id="PS00086">
    <property type="entry name" value="CYTOCHROME_P450"/>
    <property type="match status" value="1"/>
</dbReference>
<dbReference type="GO" id="GO:0020037">
    <property type="term" value="F:heme binding"/>
    <property type="evidence" value="ECO:0007669"/>
    <property type="project" value="InterPro"/>
</dbReference>
<reference evidence="13 14" key="1">
    <citation type="journal article" date="2021" name="Hortic Res">
        <title>Chromosome-scale assembly of the Dendrobium chrysotoxum genome enhances the understanding of orchid evolution.</title>
        <authorList>
            <person name="Zhang Y."/>
            <person name="Zhang G.Q."/>
            <person name="Zhang D."/>
            <person name="Liu X.D."/>
            <person name="Xu X.Y."/>
            <person name="Sun W.H."/>
            <person name="Yu X."/>
            <person name="Zhu X."/>
            <person name="Wang Z.W."/>
            <person name="Zhao X."/>
            <person name="Zhong W.Y."/>
            <person name="Chen H."/>
            <person name="Yin W.L."/>
            <person name="Huang T."/>
            <person name="Niu S.C."/>
            <person name="Liu Z.J."/>
        </authorList>
    </citation>
    <scope>NUCLEOTIDE SEQUENCE [LARGE SCALE GENOMIC DNA]</scope>
    <source>
        <strain evidence="13">Lindl</strain>
    </source>
</reference>
<dbReference type="Gene3D" id="1.10.630.10">
    <property type="entry name" value="Cytochrome P450"/>
    <property type="match status" value="1"/>
</dbReference>
<evidence type="ECO:0000256" key="3">
    <source>
        <dbReference type="ARBA" id="ARBA00022692"/>
    </source>
</evidence>
<accession>A0AAV7G8M2</accession>
<sequence>MDLLDILYILTAVALAAAWWRHCSTPSSSDLPPGPRGWPVVGNLFQIILQNRPFIYIVRDLRRVYGPIFTLRMGQRTLIIISSPDLIHSALIRHGPLFSSRPPDSPTRLLFSSGKCTVNSAPYGPLWRSLRRNLVSEIVSPTRVRSFSWVRDWALRLHLSRLRASRPVVHLMPHCRLTICSILACICFGAKVPEEKVREIEEVLKDIMMMTTPKLADFLPALTPLFRGQIKEARRLRLRQMECILPLVRARREFVESGGRRGGGMEWEMVSEVGEAYVDSLLEKEVEGKGRLGDEELVTLCSEVMSAGTDTSATAIEWAMMHLVIDQSAQERLYDEVKMTEGRITEEDVEKMPYLSAVVKETLRRHPPSHFVLSHAATRDAELGGYRVPAAASVEFYTAWLTEDPDLWNCPEEWRPERFMEGGEGWETDITGTKGVRMMPFGVGRRICPAASLGMLHVQLMLANMVREFKWVAPPGEKVDTTETFAFTVVMKNSLRAVIHERDSMVLSATMETVLRAQTETSV</sequence>
<evidence type="ECO:0000256" key="8">
    <source>
        <dbReference type="ARBA" id="ARBA00023033"/>
    </source>
</evidence>
<feature type="chain" id="PRO_5043742478" description="Cytochrome P450" evidence="12">
    <location>
        <begin position="19"/>
        <end position="523"/>
    </location>
</feature>